<keyword evidence="3" id="KW-0804">Transcription</keyword>
<protein>
    <submittedName>
        <fullName evidence="5">HTH-type transcriptional regulator McbR</fullName>
    </submittedName>
</protein>
<keyword evidence="1" id="KW-0805">Transcription regulation</keyword>
<dbReference type="GO" id="GO:0003700">
    <property type="term" value="F:DNA-binding transcription factor activity"/>
    <property type="evidence" value="ECO:0007669"/>
    <property type="project" value="InterPro"/>
</dbReference>
<dbReference type="GO" id="GO:0003677">
    <property type="term" value="F:DNA binding"/>
    <property type="evidence" value="ECO:0007669"/>
    <property type="project" value="UniProtKB-KW"/>
</dbReference>
<name>A0A0A1MUN3_9BACI</name>
<dbReference type="Proteomes" id="UP000040453">
    <property type="component" value="Unassembled WGS sequence"/>
</dbReference>
<proteinExistence type="predicted"/>
<evidence type="ECO:0000256" key="2">
    <source>
        <dbReference type="ARBA" id="ARBA00023125"/>
    </source>
</evidence>
<evidence type="ECO:0000313" key="5">
    <source>
        <dbReference type="EMBL" id="CEI82631.1"/>
    </source>
</evidence>
<evidence type="ECO:0000256" key="1">
    <source>
        <dbReference type="ARBA" id="ARBA00023015"/>
    </source>
</evidence>
<reference evidence="5 6" key="1">
    <citation type="submission" date="2014-11" db="EMBL/GenBank/DDBJ databases">
        <authorList>
            <person name="Urmite Genomes Urmite Genomes"/>
        </authorList>
    </citation>
    <scope>NUCLEOTIDE SEQUENCE [LARGE SCALE GENOMIC DNA]</scope>
    <source>
        <strain evidence="5 6">Oc5</strain>
    </source>
</reference>
<dbReference type="Pfam" id="PF07729">
    <property type="entry name" value="FCD"/>
    <property type="match status" value="1"/>
</dbReference>
<dbReference type="InterPro" id="IPR000524">
    <property type="entry name" value="Tscrpt_reg_HTH_GntR"/>
</dbReference>
<dbReference type="InterPro" id="IPR011711">
    <property type="entry name" value="GntR_C"/>
</dbReference>
<accession>A0A0A1MUN3</accession>
<keyword evidence="6" id="KW-1185">Reference proteome</keyword>
<dbReference type="STRING" id="545501.BN997_02514"/>
<dbReference type="Gene3D" id="1.20.120.530">
    <property type="entry name" value="GntR ligand-binding domain-like"/>
    <property type="match status" value="1"/>
</dbReference>
<organism evidence="5 6">
    <name type="scientific">Oceanobacillus oncorhynchi</name>
    <dbReference type="NCBI Taxonomy" id="545501"/>
    <lineage>
        <taxon>Bacteria</taxon>
        <taxon>Bacillati</taxon>
        <taxon>Bacillota</taxon>
        <taxon>Bacilli</taxon>
        <taxon>Bacillales</taxon>
        <taxon>Bacillaceae</taxon>
        <taxon>Oceanobacillus</taxon>
    </lineage>
</organism>
<dbReference type="SMART" id="SM00345">
    <property type="entry name" value="HTH_GNTR"/>
    <property type="match status" value="1"/>
</dbReference>
<evidence type="ECO:0000313" key="6">
    <source>
        <dbReference type="Proteomes" id="UP000040453"/>
    </source>
</evidence>
<dbReference type="InterPro" id="IPR036390">
    <property type="entry name" value="WH_DNA-bd_sf"/>
</dbReference>
<dbReference type="SUPFAM" id="SSF46785">
    <property type="entry name" value="Winged helix' DNA-binding domain"/>
    <property type="match status" value="1"/>
</dbReference>
<evidence type="ECO:0000256" key="3">
    <source>
        <dbReference type="ARBA" id="ARBA00023163"/>
    </source>
</evidence>
<dbReference type="InterPro" id="IPR036388">
    <property type="entry name" value="WH-like_DNA-bd_sf"/>
</dbReference>
<keyword evidence="2" id="KW-0238">DNA-binding</keyword>
<dbReference type="InterPro" id="IPR008920">
    <property type="entry name" value="TF_FadR/GntR_C"/>
</dbReference>
<dbReference type="AlphaFoldDB" id="A0A0A1MUN3"/>
<evidence type="ECO:0000259" key="4">
    <source>
        <dbReference type="PROSITE" id="PS50949"/>
    </source>
</evidence>
<dbReference type="SUPFAM" id="SSF48008">
    <property type="entry name" value="GntR ligand-binding domain-like"/>
    <property type="match status" value="1"/>
</dbReference>
<dbReference type="Gene3D" id="1.10.10.10">
    <property type="entry name" value="Winged helix-like DNA-binding domain superfamily/Winged helix DNA-binding domain"/>
    <property type="match status" value="1"/>
</dbReference>
<dbReference type="PROSITE" id="PS50949">
    <property type="entry name" value="HTH_GNTR"/>
    <property type="match status" value="1"/>
</dbReference>
<sequence>MRGYQTKKDIIYETLKKEIYEGEYEFEEKLVISKIAKRFDSSESPVREAMNKLNSEDLIEFKPHVGAVVSTLSSEDIKDIFELRIELEGFATRLATNNLEEKDFEEIRHIVKESYSAIEKQDYDLFEKLNIDFHMKIYSKCQNKLLVKTIQDLWKNTNRYPSLFKKNDEHNKLSVKEHEEIYLALLEGDSVSAERNMLKHKARAGKEILRLTEQEFYKDLDSVSLSETQKITNI</sequence>
<dbReference type="SMART" id="SM00895">
    <property type="entry name" value="FCD"/>
    <property type="match status" value="1"/>
</dbReference>
<dbReference type="PANTHER" id="PTHR43537">
    <property type="entry name" value="TRANSCRIPTIONAL REGULATOR, GNTR FAMILY"/>
    <property type="match status" value="1"/>
</dbReference>
<gene>
    <name evidence="5" type="primary">mcbR_2</name>
    <name evidence="5" type="ORF">BN997_02514</name>
</gene>
<dbReference type="EMBL" id="CDGG01000001">
    <property type="protein sequence ID" value="CEI82631.1"/>
    <property type="molecule type" value="Genomic_DNA"/>
</dbReference>
<dbReference type="Pfam" id="PF00392">
    <property type="entry name" value="GntR"/>
    <property type="match status" value="1"/>
</dbReference>
<dbReference type="PANTHER" id="PTHR43537:SF24">
    <property type="entry name" value="GLUCONATE OPERON TRANSCRIPTIONAL REPRESSOR"/>
    <property type="match status" value="1"/>
</dbReference>
<feature type="domain" description="HTH gntR-type" evidence="4">
    <location>
        <begin position="5"/>
        <end position="72"/>
    </location>
</feature>